<gene>
    <name evidence="2" type="ORF">SAMN06297468_0523</name>
</gene>
<reference evidence="3" key="1">
    <citation type="submission" date="2017-04" db="EMBL/GenBank/DDBJ databases">
        <authorList>
            <person name="Varghese N."/>
            <person name="Submissions S."/>
        </authorList>
    </citation>
    <scope>NUCLEOTIDE SEQUENCE [LARGE SCALE GENOMIC DNA]</scope>
</reference>
<dbReference type="GO" id="GO:0000155">
    <property type="term" value="F:phosphorelay sensor kinase activity"/>
    <property type="evidence" value="ECO:0007669"/>
    <property type="project" value="InterPro"/>
</dbReference>
<keyword evidence="2" id="KW-0418">Kinase</keyword>
<dbReference type="CDD" id="cd01918">
    <property type="entry name" value="HprK_C"/>
    <property type="match status" value="1"/>
</dbReference>
<dbReference type="EMBL" id="FXWG01000001">
    <property type="protein sequence ID" value="SMQ61196.1"/>
    <property type="molecule type" value="Genomic_DNA"/>
</dbReference>
<evidence type="ECO:0000313" key="2">
    <source>
        <dbReference type="EMBL" id="SMQ61196.1"/>
    </source>
</evidence>
<feature type="domain" description="HPr kinase/phosphorylase C-terminal" evidence="1">
    <location>
        <begin position="9"/>
        <end position="82"/>
    </location>
</feature>
<accession>A0A1Y6EFG0</accession>
<dbReference type="GO" id="GO:0005524">
    <property type="term" value="F:ATP binding"/>
    <property type="evidence" value="ECO:0007669"/>
    <property type="project" value="InterPro"/>
</dbReference>
<keyword evidence="2" id="KW-0808">Transferase</keyword>
<dbReference type="Pfam" id="PF07475">
    <property type="entry name" value="Hpr_kinase_C"/>
    <property type="match status" value="1"/>
</dbReference>
<dbReference type="Proteomes" id="UP000194420">
    <property type="component" value="Unassembled WGS sequence"/>
</dbReference>
<proteinExistence type="predicted"/>
<dbReference type="RefSeq" id="WP_086436454.1">
    <property type="nucleotide sequence ID" value="NZ_FXWG01000001.1"/>
</dbReference>
<dbReference type="InterPro" id="IPR011104">
    <property type="entry name" value="Hpr_kin/Pase_C"/>
</dbReference>
<evidence type="ECO:0000259" key="1">
    <source>
        <dbReference type="Pfam" id="PF07475"/>
    </source>
</evidence>
<sequence>MSKDTRLLQASAVAVEGRAILITGRPGSRKSSLALALIDRGAQLIGDDGVTLEREGDRIIASPPPNIAGKLEIRGVGIIDLTPVNAPLALILDLDGEVCRLPPEILGTREIIGCAMPCLPFDTSAPSPALRAEWALRVHGLAD</sequence>
<protein>
    <submittedName>
        <fullName evidence="2">Hpr(Ser) kinase/phosphatase</fullName>
    </submittedName>
</protein>
<dbReference type="Gene3D" id="3.40.50.300">
    <property type="entry name" value="P-loop containing nucleotide triphosphate hydrolases"/>
    <property type="match status" value="1"/>
</dbReference>
<keyword evidence="3" id="KW-1185">Reference proteome</keyword>
<name>A0A1Y6EFG0_9SPHN</name>
<evidence type="ECO:0000313" key="3">
    <source>
        <dbReference type="Proteomes" id="UP000194420"/>
    </source>
</evidence>
<dbReference type="GO" id="GO:0006109">
    <property type="term" value="P:regulation of carbohydrate metabolic process"/>
    <property type="evidence" value="ECO:0007669"/>
    <property type="project" value="InterPro"/>
</dbReference>
<dbReference type="OrthoDB" id="8326226at2"/>
<dbReference type="InterPro" id="IPR027417">
    <property type="entry name" value="P-loop_NTPase"/>
</dbReference>
<organism evidence="2 3">
    <name type="scientific">Altererythrobacter xiamenensis</name>
    <dbReference type="NCBI Taxonomy" id="1316679"/>
    <lineage>
        <taxon>Bacteria</taxon>
        <taxon>Pseudomonadati</taxon>
        <taxon>Pseudomonadota</taxon>
        <taxon>Alphaproteobacteria</taxon>
        <taxon>Sphingomonadales</taxon>
        <taxon>Erythrobacteraceae</taxon>
        <taxon>Altererythrobacter</taxon>
    </lineage>
</organism>
<dbReference type="AlphaFoldDB" id="A0A1Y6EFG0"/>
<dbReference type="SUPFAM" id="SSF53795">
    <property type="entry name" value="PEP carboxykinase-like"/>
    <property type="match status" value="1"/>
</dbReference>